<dbReference type="InterPro" id="IPR010634">
    <property type="entry name" value="DUF1223"/>
</dbReference>
<dbReference type="Proteomes" id="UP001595596">
    <property type="component" value="Unassembled WGS sequence"/>
</dbReference>
<name>A0ABV7RXL3_9RHOB</name>
<sequence length="385" mass="40393">MAVTRDKTTSRGRQGRPARLLGMACAAWIMAMGAGGPLLAQDAGLGGAADPGLSGFSAAPQSGPAAGLGPESGWTGLDAPAGGPAHADAVTDPFAATGPAAAEPEPADDGVIGLIEAPEGLPGMPAELLPPGMQVSDFAAPGVASFAEVQARRMFGPIDHPPVVVELFTSQGCSSCPPADEMLADLADREDVLALSWHVDYWDYLGWADEFARPEFTRRQQAYAHQSGERAIYTPQMVVGGTDTLIALRPAELMGLLQAQMARPPMVMVSSSNREEGGYRIELTPRGAIRDRVAIILVRYAPARKVEIKAGENRGIALDYRNVVLAAERIAEWDGRAPLRLTVKPDPRSGDAFPADTRHAILAQELGAGDPRSASGPILAAIRLD</sequence>
<organism evidence="2 3">
    <name type="scientific">Paracoccus simplex</name>
    <dbReference type="NCBI Taxonomy" id="2086346"/>
    <lineage>
        <taxon>Bacteria</taxon>
        <taxon>Pseudomonadati</taxon>
        <taxon>Pseudomonadota</taxon>
        <taxon>Alphaproteobacteria</taxon>
        <taxon>Rhodobacterales</taxon>
        <taxon>Paracoccaceae</taxon>
        <taxon>Paracoccus</taxon>
    </lineage>
</organism>
<dbReference type="InterPro" id="IPR036249">
    <property type="entry name" value="Thioredoxin-like_sf"/>
</dbReference>
<feature type="compositionally biased region" description="Low complexity" evidence="1">
    <location>
        <begin position="78"/>
        <end position="87"/>
    </location>
</feature>
<feature type="region of interest" description="Disordered" evidence="1">
    <location>
        <begin position="56"/>
        <end position="87"/>
    </location>
</feature>
<reference evidence="3" key="1">
    <citation type="journal article" date="2019" name="Int. J. Syst. Evol. Microbiol.">
        <title>The Global Catalogue of Microorganisms (GCM) 10K type strain sequencing project: providing services to taxonomists for standard genome sequencing and annotation.</title>
        <authorList>
            <consortium name="The Broad Institute Genomics Platform"/>
            <consortium name="The Broad Institute Genome Sequencing Center for Infectious Disease"/>
            <person name="Wu L."/>
            <person name="Ma J."/>
        </authorList>
    </citation>
    <scope>NUCLEOTIDE SEQUENCE [LARGE SCALE GENOMIC DNA]</scope>
    <source>
        <strain evidence="3">VKM B-3226</strain>
    </source>
</reference>
<keyword evidence="3" id="KW-1185">Reference proteome</keyword>
<dbReference type="PANTHER" id="PTHR36057">
    <property type="match status" value="1"/>
</dbReference>
<gene>
    <name evidence="2" type="ORF">ACFOMP_02105</name>
</gene>
<accession>A0ABV7RXL3</accession>
<dbReference type="PANTHER" id="PTHR36057:SF1">
    <property type="entry name" value="LIPOPROTEIN LIPID ATTACHMENT SITE-LIKE PROTEIN, PUTATIVE (DUF1223)-RELATED"/>
    <property type="match status" value="1"/>
</dbReference>
<dbReference type="SUPFAM" id="SSF52833">
    <property type="entry name" value="Thioredoxin-like"/>
    <property type="match status" value="1"/>
</dbReference>
<protein>
    <submittedName>
        <fullName evidence="2">DUF1223 domain-containing protein</fullName>
    </submittedName>
</protein>
<dbReference type="RefSeq" id="WP_289893456.1">
    <property type="nucleotide sequence ID" value="NZ_JBHRXE010000006.1"/>
</dbReference>
<proteinExistence type="predicted"/>
<evidence type="ECO:0000256" key="1">
    <source>
        <dbReference type="SAM" id="MobiDB-lite"/>
    </source>
</evidence>
<evidence type="ECO:0000313" key="2">
    <source>
        <dbReference type="EMBL" id="MFC3568242.1"/>
    </source>
</evidence>
<evidence type="ECO:0000313" key="3">
    <source>
        <dbReference type="Proteomes" id="UP001595596"/>
    </source>
</evidence>
<comment type="caution">
    <text evidence="2">The sequence shown here is derived from an EMBL/GenBank/DDBJ whole genome shotgun (WGS) entry which is preliminary data.</text>
</comment>
<dbReference type="Pfam" id="PF06764">
    <property type="entry name" value="DUF1223"/>
    <property type="match status" value="1"/>
</dbReference>
<dbReference type="EMBL" id="JBHRXE010000006">
    <property type="protein sequence ID" value="MFC3568242.1"/>
    <property type="molecule type" value="Genomic_DNA"/>
</dbReference>